<dbReference type="PANTHER" id="PTHR43118:SF1">
    <property type="entry name" value="RHAMNOGALACTURONAN LYASE (EUROFUNG)"/>
    <property type="match status" value="1"/>
</dbReference>
<name>A0A1V9EP55_9BACT</name>
<dbReference type="InterPro" id="IPR005084">
    <property type="entry name" value="CBM6"/>
</dbReference>
<dbReference type="Gene3D" id="2.60.120.260">
    <property type="entry name" value="Galactose-binding domain-like"/>
    <property type="match status" value="1"/>
</dbReference>
<dbReference type="InterPro" id="IPR013783">
    <property type="entry name" value="Ig-like_fold"/>
</dbReference>
<dbReference type="Pfam" id="PF21348">
    <property type="entry name" value="RGL11_C"/>
    <property type="match status" value="1"/>
</dbReference>
<dbReference type="SUPFAM" id="SSF69318">
    <property type="entry name" value="Integrin alpha N-terminal domain"/>
    <property type="match status" value="1"/>
</dbReference>
<dbReference type="InterPro" id="IPR008979">
    <property type="entry name" value="Galactose-bd-like_sf"/>
</dbReference>
<dbReference type="InterPro" id="IPR041624">
    <property type="entry name" value="RGI_lyase"/>
</dbReference>
<dbReference type="RefSeq" id="WP_081200676.1">
    <property type="nucleotide sequence ID" value="NZ_FOCZ01000023.1"/>
</dbReference>
<dbReference type="Gene3D" id="2.60.40.10">
    <property type="entry name" value="Immunoglobulins"/>
    <property type="match status" value="1"/>
</dbReference>
<comment type="caution">
    <text evidence="2">The sequence shown here is derived from an EMBL/GenBank/DDBJ whole genome shotgun (WGS) entry which is preliminary data.</text>
</comment>
<organism evidence="2 3">
    <name type="scientific">Niastella yeongjuensis</name>
    <dbReference type="NCBI Taxonomy" id="354355"/>
    <lineage>
        <taxon>Bacteria</taxon>
        <taxon>Pseudomonadati</taxon>
        <taxon>Bacteroidota</taxon>
        <taxon>Chitinophagia</taxon>
        <taxon>Chitinophagales</taxon>
        <taxon>Chitinophagaceae</taxon>
        <taxon>Niastella</taxon>
    </lineage>
</organism>
<sequence length="864" mass="92738">MKFAFTYPASKGLLHPFRYNLSTTTNSCLLFIFLLLFLVPVRSTAQKQMERLNRGVVAVRTSTSQVYIGWRLFGNDPSGIGFNVYRNTTLLNTTPITNSTNYVDNISSNSAYTVRPVINGVEQTASEAASVWSQNYLNIPLQIPAGGTTPDGVAYTYSANDCSVGDLDGDGDYEFIVKWDPSNSKDNSQSGYTGNVYIDAYQTNGTRLWRINLGRNIRAGAHYTQFLVYDFDGDGKAEMACKTADATVDGVGTTIGSASADYRNSSGYVLDGPEYLTVFNGQTGAAMATTNYLPARGTVSSWGDSYGNRVDRFIAAVAYLDGARPSMVFGRGYYTRLTRVAWDWRNGQLTQRWNFDSNNSGNSAYAGQGNHQMTVGDADGDGKDEVFNGSSAVNDNGTGFWANAMGHGDALHMSDMNPDRAGLEIWQCYETPASNGQVGAALVDARTGARIFTVAEASADVGRAMAADIDPRYKGYEMWAARGNLYSCTGTSITTSKPSINFAVWWDADLQRELLDNITISKWNYSTSSTSTLLTASGCASNNGTKATPCLSGDILGDWREEVILRTSDNSALRIFTTTTTASNRIYTLMHDPQYRVAIAWQNSAYNQPPHPGFYLGGDMSAPPVPNIYFPGSSSGGSTVTIQESTTGFCSVDGTIDNNNAGFTGAGFCNTNNATGSGVNWRISVPTAGTYTISWRYSNGGGSDRPASLLVNGSTAASAISFPATADFTTWTTSQANVSLNAGTSDLRLQATGSGGLANIDNINIQGPSSVTGVSCAAAVTTLFTPNTDRLNTISISPNPSNHVFNITAPGDFKYFIFDQLGRLVEKGTGLNKTTIGQRLIQGTYTVQIDQGGGRKVIKVVKRQ</sequence>
<dbReference type="Proteomes" id="UP000192610">
    <property type="component" value="Unassembled WGS sequence"/>
</dbReference>
<dbReference type="InterPro" id="IPR028994">
    <property type="entry name" value="Integrin_alpha_N"/>
</dbReference>
<dbReference type="Pfam" id="PF18370">
    <property type="entry name" value="RGI_lyase"/>
    <property type="match status" value="1"/>
</dbReference>
<dbReference type="AlphaFoldDB" id="A0A1V9EP55"/>
<feature type="domain" description="CBM6" evidence="1">
    <location>
        <begin position="640"/>
        <end position="766"/>
    </location>
</feature>
<accession>A0A1V9EP55</accession>
<proteinExistence type="predicted"/>
<evidence type="ECO:0000313" key="2">
    <source>
        <dbReference type="EMBL" id="OQP47907.1"/>
    </source>
</evidence>
<evidence type="ECO:0000313" key="3">
    <source>
        <dbReference type="Proteomes" id="UP000192610"/>
    </source>
</evidence>
<protein>
    <recommendedName>
        <fullName evidence="1">CBM6 domain-containing protein</fullName>
    </recommendedName>
</protein>
<dbReference type="InterPro" id="IPR034641">
    <property type="entry name" value="RGL11"/>
</dbReference>
<dbReference type="InterPro" id="IPR026444">
    <property type="entry name" value="Secre_tail"/>
</dbReference>
<dbReference type="InterPro" id="IPR049366">
    <property type="entry name" value="RGL11_C"/>
</dbReference>
<dbReference type="PANTHER" id="PTHR43118">
    <property type="entry name" value="RHAMNOGALACTURONAN LYASE (EUROFUNG)"/>
    <property type="match status" value="1"/>
</dbReference>
<dbReference type="EMBL" id="LVXG01000020">
    <property type="protein sequence ID" value="OQP47907.1"/>
    <property type="molecule type" value="Genomic_DNA"/>
</dbReference>
<dbReference type="NCBIfam" id="TIGR04183">
    <property type="entry name" value="Por_Secre_tail"/>
    <property type="match status" value="1"/>
</dbReference>
<dbReference type="CDD" id="cd10318">
    <property type="entry name" value="RGL11"/>
    <property type="match status" value="1"/>
</dbReference>
<evidence type="ECO:0000259" key="1">
    <source>
        <dbReference type="PROSITE" id="PS51175"/>
    </source>
</evidence>
<dbReference type="GO" id="GO:0030246">
    <property type="term" value="F:carbohydrate binding"/>
    <property type="evidence" value="ECO:0007669"/>
    <property type="project" value="InterPro"/>
</dbReference>
<keyword evidence="3" id="KW-1185">Reference proteome</keyword>
<dbReference type="CDD" id="cd04082">
    <property type="entry name" value="CBM35_pectate_lyase-like"/>
    <property type="match status" value="1"/>
</dbReference>
<dbReference type="PROSITE" id="PS51175">
    <property type="entry name" value="CBM6"/>
    <property type="match status" value="1"/>
</dbReference>
<dbReference type="OrthoDB" id="9802318at2"/>
<gene>
    <name evidence="2" type="ORF">A4H97_30345</name>
</gene>
<dbReference type="Pfam" id="PF03422">
    <property type="entry name" value="CBM_6"/>
    <property type="match status" value="1"/>
</dbReference>
<dbReference type="SUPFAM" id="SSF49785">
    <property type="entry name" value="Galactose-binding domain-like"/>
    <property type="match status" value="1"/>
</dbReference>
<dbReference type="STRING" id="354355.SAMN05660816_06665"/>
<reference evidence="3" key="1">
    <citation type="submission" date="2016-04" db="EMBL/GenBank/DDBJ databases">
        <authorList>
            <person name="Chen L."/>
            <person name="Zhuang W."/>
            <person name="Wang G."/>
        </authorList>
    </citation>
    <scope>NUCLEOTIDE SEQUENCE [LARGE SCALE GENOMIC DNA]</scope>
    <source>
        <strain evidence="3">17621</strain>
    </source>
</reference>